<dbReference type="Pfam" id="PF01926">
    <property type="entry name" value="MMR_HSR1"/>
    <property type="match status" value="1"/>
</dbReference>
<dbReference type="PANTHER" id="PTHR42714">
    <property type="entry name" value="TRNA MODIFICATION GTPASE GTPBP3"/>
    <property type="match status" value="1"/>
</dbReference>
<proteinExistence type="predicted"/>
<protein>
    <recommendedName>
        <fullName evidence="1">G domain-containing protein</fullName>
    </recommendedName>
</protein>
<evidence type="ECO:0000259" key="1">
    <source>
        <dbReference type="Pfam" id="PF01926"/>
    </source>
</evidence>
<dbReference type="HOGENOM" id="CLU_393643_0_0_0"/>
<keyword evidence="3" id="KW-1185">Reference proteome</keyword>
<dbReference type="PaxDb" id="584708-Apau_0582"/>
<dbReference type="GO" id="GO:0005737">
    <property type="term" value="C:cytoplasm"/>
    <property type="evidence" value="ECO:0007669"/>
    <property type="project" value="TreeGrafter"/>
</dbReference>
<name>E3D0J3_9BACT</name>
<accession>E3D0J3</accession>
<dbReference type="OrthoDB" id="434560at2"/>
<sequence length="700" mass="78051">MLFQYDVDPGTELEDVLNSCRKAARHGYAIAKENLQETAEAIKGVSNSLSKCLMSLENGSVRTPGIVNQLKAQLSGVVTELEGLQKTSDLALEERRKNLDSFSITLFGRTMAGKSTLMEILTRGDGESIGTGSQRTTRDVRGYQWNGLEVTDVPGVAAFEGAEDEELAFKAAAQADLVLFLITDDAPQPVEAECLAQVRRLGKPVLGICNVKAAVDDEDDLLLFLRAPHRPFDRTRIDQLLQQFHLLADQHIPGKRIPFVVTHLRSRFLAYQPGLEKHRSNLLKASRFDGVESRIVNEVVGRGTFLRVKSFVDGSVAPMMDLTDLLLEFSAQNSSSGRVLIDKRRQFRDWAQEFRSSGQQRINTLILKAMDSLRDKVPSFAEDHYEDRSAGERWKRLVESNGVIRKVERLQRELLDECKKALSEVARELKSEFSLVASLSSDRHIKMDSIFNVKRAWNWGTNILAGGLGIAALVLGSGPLGWAAAAVGAVGSLISLFFDDREEKARRAREKLSRRLVDNINKMERDLRKNLGDWFHQELLGKQIYVLLDDLGAVTSGLFELADAQRTLAWTLNDRQKKLGRTLAEEALSQLGAPSLLDSIMDVARVPGLATMFLIQPNVTFPGHIRSALEKLLGEQIWFVIDTKNAFSILLQAIGRNCEKSKISIEEKICVAHVPLDDLDAVTKTRVRLAQQLTGFHVMR</sequence>
<dbReference type="GO" id="GO:0030488">
    <property type="term" value="P:tRNA methylation"/>
    <property type="evidence" value="ECO:0007669"/>
    <property type="project" value="TreeGrafter"/>
</dbReference>
<dbReference type="GO" id="GO:0005525">
    <property type="term" value="F:GTP binding"/>
    <property type="evidence" value="ECO:0007669"/>
    <property type="project" value="InterPro"/>
</dbReference>
<feature type="domain" description="G" evidence="1">
    <location>
        <begin position="104"/>
        <end position="210"/>
    </location>
</feature>
<dbReference type="SUPFAM" id="SSF52540">
    <property type="entry name" value="P-loop containing nucleoside triphosphate hydrolases"/>
    <property type="match status" value="1"/>
</dbReference>
<dbReference type="InterPro" id="IPR006073">
    <property type="entry name" value="GTP-bd"/>
</dbReference>
<evidence type="ECO:0000313" key="2">
    <source>
        <dbReference type="EMBL" id="EFQ23012.1"/>
    </source>
</evidence>
<reference evidence="2 3" key="1">
    <citation type="journal article" date="2010" name="Stand. Genomic Sci.">
        <title>Non-contiguous finished genome sequence of Aminomonas paucivorans type strain (GLU-3).</title>
        <authorList>
            <person name="Pitluck S."/>
            <person name="Yasawong M."/>
            <person name="Held B."/>
            <person name="Lapidus A."/>
            <person name="Nolan M."/>
            <person name="Copeland A."/>
            <person name="Lucas S."/>
            <person name="Del Rio T.G."/>
            <person name="Tice H."/>
            <person name="Cheng J.F."/>
            <person name="Chertkov O."/>
            <person name="Goodwin L."/>
            <person name="Tapia R."/>
            <person name="Han C."/>
            <person name="Liolios K."/>
            <person name="Ivanova N."/>
            <person name="Mavromatis K."/>
            <person name="Ovchinnikova G."/>
            <person name="Pati A."/>
            <person name="Chen A."/>
            <person name="Palaniappan K."/>
            <person name="Land M."/>
            <person name="Hauser L."/>
            <person name="Chang Y.J."/>
            <person name="Jeffries C.D."/>
            <person name="Pukall R."/>
            <person name="Spring S."/>
            <person name="Rohde M."/>
            <person name="Sikorski J."/>
            <person name="Goker M."/>
            <person name="Woyke T."/>
            <person name="Bristow J."/>
            <person name="Eisen J.A."/>
            <person name="Markowitz V."/>
            <person name="Hugenholtz P."/>
            <person name="Kyrpides N.C."/>
            <person name="Klenk H.P."/>
        </authorList>
    </citation>
    <scope>NUCLEOTIDE SEQUENCE [LARGE SCALE GENOMIC DNA]</scope>
    <source>
        <strain evidence="2 3">DSM 12260</strain>
    </source>
</reference>
<dbReference type="AlphaFoldDB" id="E3D0J3"/>
<dbReference type="GO" id="GO:0002098">
    <property type="term" value="P:tRNA wobble uridine modification"/>
    <property type="evidence" value="ECO:0007669"/>
    <property type="project" value="TreeGrafter"/>
</dbReference>
<dbReference type="Proteomes" id="UP000005096">
    <property type="component" value="Chromosome"/>
</dbReference>
<evidence type="ECO:0000313" key="3">
    <source>
        <dbReference type="Proteomes" id="UP000005096"/>
    </source>
</evidence>
<dbReference type="eggNOG" id="COG1159">
    <property type="taxonomic scope" value="Bacteria"/>
</dbReference>
<dbReference type="Gene3D" id="3.40.50.300">
    <property type="entry name" value="P-loop containing nucleotide triphosphate hydrolases"/>
    <property type="match status" value="1"/>
</dbReference>
<dbReference type="InterPro" id="IPR027417">
    <property type="entry name" value="P-loop_NTPase"/>
</dbReference>
<dbReference type="PANTHER" id="PTHR42714:SF2">
    <property type="entry name" value="TRNA MODIFICATION GTPASE GTPBP3, MITOCHONDRIAL"/>
    <property type="match status" value="1"/>
</dbReference>
<gene>
    <name evidence="2" type="ORF">Apau_0582</name>
</gene>
<dbReference type="EMBL" id="CM001022">
    <property type="protein sequence ID" value="EFQ23012.1"/>
    <property type="molecule type" value="Genomic_DNA"/>
</dbReference>
<organism evidence="2 3">
    <name type="scientific">Aminomonas paucivorans DSM 12260</name>
    <dbReference type="NCBI Taxonomy" id="584708"/>
    <lineage>
        <taxon>Bacteria</taxon>
        <taxon>Thermotogati</taxon>
        <taxon>Synergistota</taxon>
        <taxon>Synergistia</taxon>
        <taxon>Synergistales</taxon>
        <taxon>Synergistaceae</taxon>
        <taxon>Aminomonas</taxon>
    </lineage>
</organism>
<dbReference type="RefSeq" id="WP_006300164.1">
    <property type="nucleotide sequence ID" value="NZ_CM001022.1"/>
</dbReference>